<keyword evidence="1" id="KW-0472">Membrane</keyword>
<comment type="caution">
    <text evidence="2">The sequence shown here is derived from an EMBL/GenBank/DDBJ whole genome shotgun (WGS) entry which is preliminary data.</text>
</comment>
<name>A0A0F9BYX3_9ZZZZ</name>
<reference evidence="2" key="1">
    <citation type="journal article" date="2015" name="Nature">
        <title>Complex archaea that bridge the gap between prokaryotes and eukaryotes.</title>
        <authorList>
            <person name="Spang A."/>
            <person name="Saw J.H."/>
            <person name="Jorgensen S.L."/>
            <person name="Zaremba-Niedzwiedzka K."/>
            <person name="Martijn J."/>
            <person name="Lind A.E."/>
            <person name="van Eijk R."/>
            <person name="Schleper C."/>
            <person name="Guy L."/>
            <person name="Ettema T.J."/>
        </authorList>
    </citation>
    <scope>NUCLEOTIDE SEQUENCE</scope>
</reference>
<accession>A0A0F9BYX3</accession>
<dbReference type="AlphaFoldDB" id="A0A0F9BYX3"/>
<keyword evidence="1" id="KW-1133">Transmembrane helix</keyword>
<protein>
    <recommendedName>
        <fullName evidence="3">Prepilin-type N-terminal cleavage/methylation domain-containing protein</fullName>
    </recommendedName>
</protein>
<gene>
    <name evidence="2" type="ORF">LCGC14_2468330</name>
</gene>
<evidence type="ECO:0008006" key="3">
    <source>
        <dbReference type="Google" id="ProtNLM"/>
    </source>
</evidence>
<feature type="non-terminal residue" evidence="2">
    <location>
        <position position="52"/>
    </location>
</feature>
<proteinExistence type="predicted"/>
<evidence type="ECO:0000256" key="1">
    <source>
        <dbReference type="SAM" id="Phobius"/>
    </source>
</evidence>
<feature type="transmembrane region" description="Helical" evidence="1">
    <location>
        <begin position="15"/>
        <end position="33"/>
    </location>
</feature>
<dbReference type="EMBL" id="LAZR01038594">
    <property type="protein sequence ID" value="KKL19152.1"/>
    <property type="molecule type" value="Genomic_DNA"/>
</dbReference>
<sequence length="52" mass="5811">MGNESSRRGLTKIELVVMVVLPIIGLAVLLPLIQAGRERARRTRCINNLKQL</sequence>
<evidence type="ECO:0000313" key="2">
    <source>
        <dbReference type="EMBL" id="KKL19152.1"/>
    </source>
</evidence>
<keyword evidence="1" id="KW-0812">Transmembrane</keyword>
<organism evidence="2">
    <name type="scientific">marine sediment metagenome</name>
    <dbReference type="NCBI Taxonomy" id="412755"/>
    <lineage>
        <taxon>unclassified sequences</taxon>
        <taxon>metagenomes</taxon>
        <taxon>ecological metagenomes</taxon>
    </lineage>
</organism>